<dbReference type="STRING" id="1908264.BKK54_05835"/>
<evidence type="ECO:0000313" key="14">
    <source>
        <dbReference type="Proteomes" id="UP000188481"/>
    </source>
</evidence>
<dbReference type="FunFam" id="3.30.420.40:FF:000042">
    <property type="entry name" value="Acetate kinase"/>
    <property type="match status" value="1"/>
</dbReference>
<dbReference type="PROSITE" id="PS01075">
    <property type="entry name" value="ACETATE_KINASE_1"/>
    <property type="match status" value="1"/>
</dbReference>
<organism evidence="13 14">
    <name type="scientific">Rodentibacter genomosp. 1</name>
    <dbReference type="NCBI Taxonomy" id="1908264"/>
    <lineage>
        <taxon>Bacteria</taxon>
        <taxon>Pseudomonadati</taxon>
        <taxon>Pseudomonadota</taxon>
        <taxon>Gammaproteobacteria</taxon>
        <taxon>Pasteurellales</taxon>
        <taxon>Pasteurellaceae</taxon>
        <taxon>Rodentibacter</taxon>
    </lineage>
</organism>
<keyword evidence="14" id="KW-1185">Reference proteome</keyword>
<dbReference type="GO" id="GO:0000287">
    <property type="term" value="F:magnesium ion binding"/>
    <property type="evidence" value="ECO:0007669"/>
    <property type="project" value="UniProtKB-UniRule"/>
</dbReference>
<feature type="binding site" evidence="11">
    <location>
        <position position="16"/>
    </location>
    <ligand>
        <name>ATP</name>
        <dbReference type="ChEBI" id="CHEBI:30616"/>
    </ligand>
</feature>
<dbReference type="RefSeq" id="WP_077542286.1">
    <property type="nucleotide sequence ID" value="NZ_MLHN01000009.1"/>
</dbReference>
<proteinExistence type="inferred from homology"/>
<comment type="subunit">
    <text evidence="3 11">Homodimer.</text>
</comment>
<dbReference type="GO" id="GO:0006085">
    <property type="term" value="P:acetyl-CoA biosynthetic process"/>
    <property type="evidence" value="ECO:0007669"/>
    <property type="project" value="UniProtKB-UniRule"/>
</dbReference>
<dbReference type="CDD" id="cd24010">
    <property type="entry name" value="ASKHA_NBD_AcK_PK"/>
    <property type="match status" value="1"/>
</dbReference>
<dbReference type="InterPro" id="IPR043129">
    <property type="entry name" value="ATPase_NBD"/>
</dbReference>
<feature type="binding site" evidence="11">
    <location>
        <begin position="332"/>
        <end position="336"/>
    </location>
    <ligand>
        <name>ATP</name>
        <dbReference type="ChEBI" id="CHEBI:30616"/>
    </ligand>
</feature>
<dbReference type="PANTHER" id="PTHR21060">
    <property type="entry name" value="ACETATE KINASE"/>
    <property type="match status" value="1"/>
</dbReference>
<dbReference type="SUPFAM" id="SSF53067">
    <property type="entry name" value="Actin-like ATPase domain"/>
    <property type="match status" value="2"/>
</dbReference>
<feature type="binding site" evidence="11">
    <location>
        <begin position="209"/>
        <end position="213"/>
    </location>
    <ligand>
        <name>ATP</name>
        <dbReference type="ChEBI" id="CHEBI:30616"/>
    </ligand>
</feature>
<keyword evidence="6 11" id="KW-0479">Metal-binding</keyword>
<feature type="site" description="Transition state stabilizer" evidence="11">
    <location>
        <position position="181"/>
    </location>
</feature>
<comment type="subcellular location">
    <subcellularLocation>
        <location evidence="1 11">Cytoplasm</location>
    </subcellularLocation>
</comment>
<dbReference type="EC" id="2.7.2.1" evidence="11"/>
<dbReference type="GO" id="GO:0006083">
    <property type="term" value="P:acetate metabolic process"/>
    <property type="evidence" value="ECO:0007669"/>
    <property type="project" value="TreeGrafter"/>
</dbReference>
<dbReference type="NCBIfam" id="TIGR00016">
    <property type="entry name" value="ackA"/>
    <property type="match status" value="1"/>
</dbReference>
<comment type="catalytic activity">
    <reaction evidence="11">
        <text>acetate + ATP = acetyl phosphate + ADP</text>
        <dbReference type="Rhea" id="RHEA:11352"/>
        <dbReference type="ChEBI" id="CHEBI:22191"/>
        <dbReference type="ChEBI" id="CHEBI:30089"/>
        <dbReference type="ChEBI" id="CHEBI:30616"/>
        <dbReference type="ChEBI" id="CHEBI:456216"/>
        <dbReference type="EC" id="2.7.2.1"/>
    </reaction>
</comment>
<dbReference type="PROSITE" id="PS01076">
    <property type="entry name" value="ACETATE_KINASE_2"/>
    <property type="match status" value="1"/>
</dbReference>
<comment type="caution">
    <text evidence="13">The sequence shown here is derived from an EMBL/GenBank/DDBJ whole genome shotgun (WGS) entry which is preliminary data.</text>
</comment>
<feature type="active site" description="Proton donor/acceptor" evidence="11">
    <location>
        <position position="149"/>
    </location>
</feature>
<gene>
    <name evidence="11" type="primary">ackA</name>
    <name evidence="13" type="ORF">BKK54_05835</name>
</gene>
<feature type="site" description="Transition state stabilizer" evidence="11">
    <location>
        <position position="242"/>
    </location>
</feature>
<dbReference type="EMBL" id="MLHN01000009">
    <property type="protein sequence ID" value="OOF50690.1"/>
    <property type="molecule type" value="Genomic_DNA"/>
</dbReference>
<evidence type="ECO:0000256" key="3">
    <source>
        <dbReference type="ARBA" id="ARBA00011738"/>
    </source>
</evidence>
<dbReference type="PANTHER" id="PTHR21060:SF21">
    <property type="entry name" value="ACETATE KINASE"/>
    <property type="match status" value="1"/>
</dbReference>
<dbReference type="HAMAP" id="MF_00020">
    <property type="entry name" value="Acetate_kinase"/>
    <property type="match status" value="1"/>
</dbReference>
<dbReference type="Proteomes" id="UP000188481">
    <property type="component" value="Unassembled WGS sequence"/>
</dbReference>
<feature type="binding site" evidence="11">
    <location>
        <position position="386"/>
    </location>
    <ligand>
        <name>Mg(2+)</name>
        <dbReference type="ChEBI" id="CHEBI:18420"/>
    </ligand>
</feature>
<evidence type="ECO:0000256" key="5">
    <source>
        <dbReference type="ARBA" id="ARBA00022679"/>
    </source>
</evidence>
<keyword evidence="9 11" id="KW-0067">ATP-binding</keyword>
<dbReference type="FunFam" id="3.30.420.40:FF:000041">
    <property type="entry name" value="Acetate kinase"/>
    <property type="match status" value="1"/>
</dbReference>
<dbReference type="AlphaFoldDB" id="A0A1V3J620"/>
<comment type="cofactor">
    <cofactor evidence="11">
        <name>Mg(2+)</name>
        <dbReference type="ChEBI" id="CHEBI:18420"/>
    </cofactor>
    <cofactor evidence="11">
        <name>Mn(2+)</name>
        <dbReference type="ChEBI" id="CHEBI:29035"/>
    </cofactor>
    <text evidence="11">Mg(2+). Can also accept Mn(2+).</text>
</comment>
<feature type="binding site" evidence="11">
    <location>
        <position position="9"/>
    </location>
    <ligand>
        <name>Mg(2+)</name>
        <dbReference type="ChEBI" id="CHEBI:18420"/>
    </ligand>
</feature>
<comment type="similarity">
    <text evidence="2 11 12">Belongs to the acetokinase family.</text>
</comment>
<keyword evidence="8 11" id="KW-0418">Kinase</keyword>
<evidence type="ECO:0000256" key="7">
    <source>
        <dbReference type="ARBA" id="ARBA00022741"/>
    </source>
</evidence>
<dbReference type="GO" id="GO:0008776">
    <property type="term" value="F:acetate kinase activity"/>
    <property type="evidence" value="ECO:0007669"/>
    <property type="project" value="UniProtKB-UniRule"/>
</dbReference>
<evidence type="ECO:0000256" key="2">
    <source>
        <dbReference type="ARBA" id="ARBA00008748"/>
    </source>
</evidence>
<dbReference type="InterPro" id="IPR004372">
    <property type="entry name" value="Ac/propionate_kinase"/>
</dbReference>
<dbReference type="UniPathway" id="UPA00340">
    <property type="reaction ID" value="UER00458"/>
</dbReference>
<evidence type="ECO:0000256" key="12">
    <source>
        <dbReference type="RuleBase" id="RU003835"/>
    </source>
</evidence>
<protein>
    <recommendedName>
        <fullName evidence="11">Acetate kinase</fullName>
        <ecNumber evidence="11">2.7.2.1</ecNumber>
    </recommendedName>
    <alternativeName>
        <fullName evidence="11">Acetokinase</fullName>
    </alternativeName>
</protein>
<evidence type="ECO:0000313" key="13">
    <source>
        <dbReference type="EMBL" id="OOF50690.1"/>
    </source>
</evidence>
<comment type="pathway">
    <text evidence="11">Metabolic intermediate biosynthesis; acetyl-CoA biosynthesis; acetyl-CoA from acetate: step 1/2.</text>
</comment>
<sequence length="399" mass="43793">MSKLVLILNCGSSSLKFSILDPISGDEKLSGLAEAFYLPEARIKWKFHGEKGQADLGAGAAHAEALNFIVENIFTKAPELQNSISAIGHRIVHGGEKFTKSALITDEVVHEIENAIQFAPLHNPAHLIGIREAFKLFPALKDKNVAVFDTAFHQTMPEEAYLYALPYSLYKEHGVRRYGAHGTSHYYVSREAAKRLGISEDKVNVITCHLGNGGSVSAIRHGECIDTSMGLTPLEGLVMGTRSGDIDPAIMFYMHKTLGMSVDEIETTLTKKSGLLGLTEVTSDCRYAEDNYEKEAPAKRALDVFCYRLAKYIGSYMAVIGERLDAIVFTGGIGENSAHVREITLNHLKLFGYQIDEERNLAARFGNEGIITKDGSPIAIVIPTNEELVIAQDTARLCF</sequence>
<dbReference type="Gene3D" id="3.30.420.40">
    <property type="match status" value="2"/>
</dbReference>
<dbReference type="GO" id="GO:0005524">
    <property type="term" value="F:ATP binding"/>
    <property type="evidence" value="ECO:0007669"/>
    <property type="project" value="UniProtKB-KW"/>
</dbReference>
<evidence type="ECO:0000256" key="11">
    <source>
        <dbReference type="HAMAP-Rule" id="MF_00020"/>
    </source>
</evidence>
<evidence type="ECO:0000256" key="4">
    <source>
        <dbReference type="ARBA" id="ARBA00022490"/>
    </source>
</evidence>
<accession>A0A1V3J620</accession>
<reference evidence="13 14" key="1">
    <citation type="submission" date="2016-10" db="EMBL/GenBank/DDBJ databases">
        <title>Rodentibacter gen. nov. and new species.</title>
        <authorList>
            <person name="Christensen H."/>
        </authorList>
    </citation>
    <scope>NUCLEOTIDE SEQUENCE [LARGE SCALE GENOMIC DNA]</scope>
    <source>
        <strain evidence="14">ppn416</strain>
    </source>
</reference>
<feature type="binding site" evidence="11">
    <location>
        <begin position="284"/>
        <end position="286"/>
    </location>
    <ligand>
        <name>ATP</name>
        <dbReference type="ChEBI" id="CHEBI:30616"/>
    </ligand>
</feature>
<dbReference type="GO" id="GO:0005829">
    <property type="term" value="C:cytosol"/>
    <property type="evidence" value="ECO:0007669"/>
    <property type="project" value="TreeGrafter"/>
</dbReference>
<dbReference type="Pfam" id="PF00871">
    <property type="entry name" value="Acetate_kinase"/>
    <property type="match status" value="1"/>
</dbReference>
<dbReference type="InterPro" id="IPR000890">
    <property type="entry name" value="Aliphatic_acid_kin_short-chain"/>
</dbReference>
<comment type="function">
    <text evidence="11">Catalyzes the formation of acetyl phosphate from acetate and ATP. Can also catalyze the reverse reaction.</text>
</comment>
<evidence type="ECO:0000256" key="1">
    <source>
        <dbReference type="ARBA" id="ARBA00004496"/>
    </source>
</evidence>
<evidence type="ECO:0000256" key="6">
    <source>
        <dbReference type="ARBA" id="ARBA00022723"/>
    </source>
</evidence>
<evidence type="ECO:0000256" key="10">
    <source>
        <dbReference type="ARBA" id="ARBA00022842"/>
    </source>
</evidence>
<dbReference type="PRINTS" id="PR00471">
    <property type="entry name" value="ACETATEKNASE"/>
</dbReference>
<keyword evidence="7 11" id="KW-0547">Nucleotide-binding</keyword>
<feature type="binding site" evidence="11">
    <location>
        <position position="90"/>
    </location>
    <ligand>
        <name>substrate</name>
    </ligand>
</feature>
<keyword evidence="10 11" id="KW-0460">Magnesium</keyword>
<dbReference type="InterPro" id="IPR023865">
    <property type="entry name" value="Aliphatic_acid_kinase_CS"/>
</dbReference>
<keyword evidence="4 11" id="KW-0963">Cytoplasm</keyword>
<keyword evidence="5 11" id="KW-0808">Transferase</keyword>
<evidence type="ECO:0000256" key="8">
    <source>
        <dbReference type="ARBA" id="ARBA00022777"/>
    </source>
</evidence>
<dbReference type="PIRSF" id="PIRSF000722">
    <property type="entry name" value="Acetate_prop_kin"/>
    <property type="match status" value="1"/>
</dbReference>
<evidence type="ECO:0000256" key="9">
    <source>
        <dbReference type="ARBA" id="ARBA00022840"/>
    </source>
</evidence>
<name>A0A1V3J620_9PAST</name>